<evidence type="ECO:0000256" key="3">
    <source>
        <dbReference type="ARBA" id="ARBA00022692"/>
    </source>
</evidence>
<feature type="transmembrane region" description="Helical" evidence="6">
    <location>
        <begin position="68"/>
        <end position="90"/>
    </location>
</feature>
<dbReference type="GO" id="GO:0071555">
    <property type="term" value="P:cell wall organization"/>
    <property type="evidence" value="ECO:0007669"/>
    <property type="project" value="InterPro"/>
</dbReference>
<dbReference type="AlphaFoldDB" id="A0A285HJA1"/>
<feature type="transmembrane region" description="Helical" evidence="6">
    <location>
        <begin position="36"/>
        <end position="56"/>
    </location>
</feature>
<dbReference type="GO" id="GO:1902201">
    <property type="term" value="P:negative regulation of bacterial-type flagellum-dependent cell motility"/>
    <property type="evidence" value="ECO:0007669"/>
    <property type="project" value="TreeGrafter"/>
</dbReference>
<accession>A0A285HJA1</accession>
<dbReference type="SUPFAM" id="SSF55073">
    <property type="entry name" value="Nucleotide cyclase"/>
    <property type="match status" value="1"/>
</dbReference>
<evidence type="ECO:0000259" key="7">
    <source>
        <dbReference type="PROSITE" id="PS50887"/>
    </source>
</evidence>
<keyword evidence="2" id="KW-1003">Cell membrane</keyword>
<evidence type="ECO:0000256" key="5">
    <source>
        <dbReference type="ARBA" id="ARBA00023136"/>
    </source>
</evidence>
<dbReference type="GO" id="GO:0000155">
    <property type="term" value="F:phosphorelay sensor kinase activity"/>
    <property type="evidence" value="ECO:0007669"/>
    <property type="project" value="InterPro"/>
</dbReference>
<comment type="subcellular location">
    <subcellularLocation>
        <location evidence="1">Cell membrane</location>
        <topology evidence="1">Multi-pass membrane protein</topology>
    </subcellularLocation>
</comment>
<dbReference type="InterPro" id="IPR043128">
    <property type="entry name" value="Rev_trsase/Diguanyl_cyclase"/>
</dbReference>
<dbReference type="Gene3D" id="3.30.70.270">
    <property type="match status" value="1"/>
</dbReference>
<dbReference type="CDD" id="cd01949">
    <property type="entry name" value="GGDEF"/>
    <property type="match status" value="1"/>
</dbReference>
<protein>
    <submittedName>
        <fullName evidence="8">Diguanylate cyclase</fullName>
    </submittedName>
</protein>
<keyword evidence="4 6" id="KW-1133">Transmembrane helix</keyword>
<feature type="transmembrane region" description="Helical" evidence="6">
    <location>
        <begin position="162"/>
        <end position="184"/>
    </location>
</feature>
<dbReference type="PANTHER" id="PTHR45138:SF9">
    <property type="entry name" value="DIGUANYLATE CYCLASE DGCM-RELATED"/>
    <property type="match status" value="1"/>
</dbReference>
<dbReference type="Pfam" id="PF07694">
    <property type="entry name" value="5TM-5TMR_LYT"/>
    <property type="match status" value="1"/>
</dbReference>
<dbReference type="GO" id="GO:0043709">
    <property type="term" value="P:cell adhesion involved in single-species biofilm formation"/>
    <property type="evidence" value="ECO:0007669"/>
    <property type="project" value="TreeGrafter"/>
</dbReference>
<dbReference type="Proteomes" id="UP000219573">
    <property type="component" value="Unassembled WGS sequence"/>
</dbReference>
<feature type="transmembrane region" description="Helical" evidence="6">
    <location>
        <begin position="133"/>
        <end position="150"/>
    </location>
</feature>
<evidence type="ECO:0000313" key="9">
    <source>
        <dbReference type="Proteomes" id="UP000219573"/>
    </source>
</evidence>
<evidence type="ECO:0000256" key="6">
    <source>
        <dbReference type="SAM" id="Phobius"/>
    </source>
</evidence>
<dbReference type="GO" id="GO:0005886">
    <property type="term" value="C:plasma membrane"/>
    <property type="evidence" value="ECO:0007669"/>
    <property type="project" value="UniProtKB-SubCell"/>
</dbReference>
<dbReference type="FunFam" id="3.30.70.270:FF:000001">
    <property type="entry name" value="Diguanylate cyclase domain protein"/>
    <property type="match status" value="1"/>
</dbReference>
<keyword evidence="3 6" id="KW-0812">Transmembrane</keyword>
<dbReference type="InterPro" id="IPR050469">
    <property type="entry name" value="Diguanylate_Cyclase"/>
</dbReference>
<feature type="domain" description="GGDEF" evidence="7">
    <location>
        <begin position="226"/>
        <end position="358"/>
    </location>
</feature>
<evidence type="ECO:0000256" key="2">
    <source>
        <dbReference type="ARBA" id="ARBA00022475"/>
    </source>
</evidence>
<dbReference type="OrthoDB" id="9805474at2"/>
<feature type="transmembrane region" description="Helical" evidence="6">
    <location>
        <begin position="5"/>
        <end position="24"/>
    </location>
</feature>
<evidence type="ECO:0000256" key="4">
    <source>
        <dbReference type="ARBA" id="ARBA00022989"/>
    </source>
</evidence>
<dbReference type="SMART" id="SM00267">
    <property type="entry name" value="GGDEF"/>
    <property type="match status" value="1"/>
</dbReference>
<keyword evidence="9" id="KW-1185">Reference proteome</keyword>
<dbReference type="InterPro" id="IPR011620">
    <property type="entry name" value="Sig_transdc_His_kinase_LytS_TM"/>
</dbReference>
<keyword evidence="5 6" id="KW-0472">Membrane</keyword>
<gene>
    <name evidence="8" type="ORF">SAMN06265827_1207</name>
</gene>
<dbReference type="PROSITE" id="PS50887">
    <property type="entry name" value="GGDEF"/>
    <property type="match status" value="1"/>
</dbReference>
<organism evidence="8 9">
    <name type="scientific">Orenia metallireducens</name>
    <dbReference type="NCBI Taxonomy" id="1413210"/>
    <lineage>
        <taxon>Bacteria</taxon>
        <taxon>Bacillati</taxon>
        <taxon>Bacillota</taxon>
        <taxon>Clostridia</taxon>
        <taxon>Halanaerobiales</taxon>
        <taxon>Halobacteroidaceae</taxon>
        <taxon>Orenia</taxon>
    </lineage>
</organism>
<reference evidence="9" key="1">
    <citation type="submission" date="2017-09" db="EMBL/GenBank/DDBJ databases">
        <authorList>
            <person name="Varghese N."/>
            <person name="Submissions S."/>
        </authorList>
    </citation>
    <scope>NUCLEOTIDE SEQUENCE [LARGE SCALE GENOMIC DNA]</scope>
    <source>
        <strain evidence="9">MSL47</strain>
    </source>
</reference>
<sequence>MLKDLFINSSILISFLFLGGEIFKDTTLSPSAPLKIRVFGGIVSGLLGSILMIFSVRISPEIVLDLRHFAIIIVAIYGGLSSSIITALIIAAFRIYYFPIGSLSITAGSIIVLLGIISGLISQLNTSQKRKWLYMNIVNMAIISTDLLLAAKENDLVLESTIYFIMMSIITGLLVYHFSNYITVSNSLYKKFKIEATQDFLTGLNNVRSFDNKLNDMITKLDKNKEDLSIIILDIDHFKRINDTYGHVAGDYVLKELAKVLSSSCRDLDIVSRTGGEEFCILLPDCPNKKAIAVAERIRTNVEKHQFVLSDQQKINITVSLGITTYPDKTTNLNSIVEEADYALYQAKQTGRNRVCTG</sequence>
<dbReference type="InterPro" id="IPR000160">
    <property type="entry name" value="GGDEF_dom"/>
</dbReference>
<dbReference type="NCBIfam" id="TIGR00254">
    <property type="entry name" value="GGDEF"/>
    <property type="match status" value="1"/>
</dbReference>
<dbReference type="InterPro" id="IPR029787">
    <property type="entry name" value="Nucleotide_cyclase"/>
</dbReference>
<dbReference type="EMBL" id="OBDZ01000020">
    <property type="protein sequence ID" value="SNY35798.1"/>
    <property type="molecule type" value="Genomic_DNA"/>
</dbReference>
<evidence type="ECO:0000313" key="8">
    <source>
        <dbReference type="EMBL" id="SNY35798.1"/>
    </source>
</evidence>
<dbReference type="PANTHER" id="PTHR45138">
    <property type="entry name" value="REGULATORY COMPONENTS OF SENSORY TRANSDUCTION SYSTEM"/>
    <property type="match status" value="1"/>
</dbReference>
<evidence type="ECO:0000256" key="1">
    <source>
        <dbReference type="ARBA" id="ARBA00004651"/>
    </source>
</evidence>
<name>A0A285HJA1_9FIRM</name>
<dbReference type="GO" id="GO:0052621">
    <property type="term" value="F:diguanylate cyclase activity"/>
    <property type="evidence" value="ECO:0007669"/>
    <property type="project" value="TreeGrafter"/>
</dbReference>
<proteinExistence type="predicted"/>
<feature type="transmembrane region" description="Helical" evidence="6">
    <location>
        <begin position="96"/>
        <end position="121"/>
    </location>
</feature>
<dbReference type="STRING" id="1413210.U472_06175"/>
<dbReference type="Pfam" id="PF00990">
    <property type="entry name" value="GGDEF"/>
    <property type="match status" value="1"/>
</dbReference>
<dbReference type="RefSeq" id="WP_097018554.1">
    <property type="nucleotide sequence ID" value="NZ_OBDZ01000020.1"/>
</dbReference>